<evidence type="ECO:0000313" key="3">
    <source>
        <dbReference type="Proteomes" id="UP001354971"/>
    </source>
</evidence>
<reference evidence="2 3" key="1">
    <citation type="submission" date="2024-01" db="EMBL/GenBank/DDBJ databases">
        <title>Hyphobacterium bacterium isolated from marine sediment.</title>
        <authorList>
            <person name="Zhao S."/>
        </authorList>
    </citation>
    <scope>NUCLEOTIDE SEQUENCE [LARGE SCALE GENOMIC DNA]</scope>
    <source>
        <strain evidence="3">HN65</strain>
    </source>
</reference>
<comment type="caution">
    <text evidence="2">The sequence shown here is derived from an EMBL/GenBank/DDBJ whole genome shotgun (WGS) entry which is preliminary data.</text>
</comment>
<protein>
    <submittedName>
        <fullName evidence="2">Invasion associated locus B family protein</fullName>
    </submittedName>
</protein>
<sequence length="165" mass="17888">MRKTVCVLALIGTISSAGFAQEAQNQGAYGDWVVLTRETDDGRVCFAVSEPQESSPSNVDHGSVFFVVSSWANGAADEQPRFIAGYALRPETPPRVRIGSSRFQMFAAGQDGFVEDLDDEGDLIREMRRGATMRIEATSQRGTATSYLFSLQGVTAALQRVNALC</sequence>
<dbReference type="Proteomes" id="UP001354971">
    <property type="component" value="Unassembled WGS sequence"/>
</dbReference>
<keyword evidence="3" id="KW-1185">Reference proteome</keyword>
<organism evidence="2 3">
    <name type="scientific">Hyphobacterium lacteum</name>
    <dbReference type="NCBI Taxonomy" id="3116575"/>
    <lineage>
        <taxon>Bacteria</taxon>
        <taxon>Pseudomonadati</taxon>
        <taxon>Pseudomonadota</taxon>
        <taxon>Alphaproteobacteria</taxon>
        <taxon>Maricaulales</taxon>
        <taxon>Maricaulaceae</taxon>
        <taxon>Hyphobacterium</taxon>
    </lineage>
</organism>
<dbReference type="Gene3D" id="2.60.40.1880">
    <property type="entry name" value="Invasion associated locus B (IalB) protein"/>
    <property type="match status" value="1"/>
</dbReference>
<evidence type="ECO:0000256" key="1">
    <source>
        <dbReference type="SAM" id="SignalP"/>
    </source>
</evidence>
<name>A0ABU7LRN1_9PROT</name>
<dbReference type="InterPro" id="IPR038696">
    <property type="entry name" value="IalB_sf"/>
</dbReference>
<proteinExistence type="predicted"/>
<accession>A0ABU7LRN1</accession>
<dbReference type="RefSeq" id="WP_330199234.1">
    <property type="nucleotide sequence ID" value="NZ_JAZDRP010000005.1"/>
</dbReference>
<evidence type="ECO:0000313" key="2">
    <source>
        <dbReference type="EMBL" id="MEE2526571.1"/>
    </source>
</evidence>
<dbReference type="Pfam" id="PF06776">
    <property type="entry name" value="IalB"/>
    <property type="match status" value="1"/>
</dbReference>
<dbReference type="EMBL" id="JAZDRP010000005">
    <property type="protein sequence ID" value="MEE2526571.1"/>
    <property type="molecule type" value="Genomic_DNA"/>
</dbReference>
<dbReference type="InterPro" id="IPR010642">
    <property type="entry name" value="Invasion_prot_B"/>
</dbReference>
<feature type="chain" id="PRO_5045885413" evidence="1">
    <location>
        <begin position="21"/>
        <end position="165"/>
    </location>
</feature>
<gene>
    <name evidence="2" type="ORF">V0U79_09345</name>
</gene>
<keyword evidence="1" id="KW-0732">Signal</keyword>
<feature type="signal peptide" evidence="1">
    <location>
        <begin position="1"/>
        <end position="20"/>
    </location>
</feature>